<comment type="cofactor">
    <cofactor evidence="1">
        <name>pyridoxal 5'-phosphate</name>
        <dbReference type="ChEBI" id="CHEBI:597326"/>
    </cofactor>
</comment>
<reference evidence="11 12" key="1">
    <citation type="submission" date="2019-10" db="EMBL/GenBank/DDBJ databases">
        <title>Georgenia wutianyii sp. nov. and Georgenia yuyongxinii sp. nov. isolated from plateau pika (Ochotona curzoniae) in the Qinghai-Tibet plateau of China.</title>
        <authorList>
            <person name="Tian Z."/>
        </authorList>
    </citation>
    <scope>NUCLEOTIDE SEQUENCE [LARGE SCALE GENOMIC DNA]</scope>
    <source>
        <strain evidence="11 12">JCM 15130</strain>
    </source>
</reference>
<evidence type="ECO:0000256" key="8">
    <source>
        <dbReference type="ARBA" id="ARBA00030587"/>
    </source>
</evidence>
<keyword evidence="5" id="KW-0028">Amino-acid biosynthesis</keyword>
<comment type="pathway">
    <text evidence="2">Amino-acid biosynthesis; L-proline biosynthesis; L-glutamate 5-semialdehyde from L-ornithine: step 1/1.</text>
</comment>
<dbReference type="FunFam" id="3.40.640.10:FF:000011">
    <property type="entry name" value="Ornithine aminotransferase"/>
    <property type="match status" value="1"/>
</dbReference>
<dbReference type="NCBIfam" id="TIGR01885">
    <property type="entry name" value="Orn_aminotrans"/>
    <property type="match status" value="1"/>
</dbReference>
<dbReference type="CDD" id="cd00610">
    <property type="entry name" value="OAT_like"/>
    <property type="match status" value="1"/>
</dbReference>
<evidence type="ECO:0000256" key="1">
    <source>
        <dbReference type="ARBA" id="ARBA00001933"/>
    </source>
</evidence>
<keyword evidence="12" id="KW-1185">Reference proteome</keyword>
<evidence type="ECO:0000256" key="10">
    <source>
        <dbReference type="SAM" id="MobiDB-lite"/>
    </source>
</evidence>
<proteinExistence type="inferred from homology"/>
<evidence type="ECO:0000256" key="3">
    <source>
        <dbReference type="ARBA" id="ARBA00012924"/>
    </source>
</evidence>
<dbReference type="EMBL" id="WHPD01002471">
    <property type="protein sequence ID" value="MPV89281.1"/>
    <property type="molecule type" value="Genomic_DNA"/>
</dbReference>
<dbReference type="InterPro" id="IPR050103">
    <property type="entry name" value="Class-III_PLP-dep_AT"/>
</dbReference>
<gene>
    <name evidence="11" type="primary">rocD</name>
    <name evidence="11" type="ORF">GB882_11440</name>
</gene>
<dbReference type="PANTHER" id="PTHR11986:SF18">
    <property type="entry name" value="ORNITHINE AMINOTRANSFERASE, MITOCHONDRIAL"/>
    <property type="match status" value="1"/>
</dbReference>
<comment type="similarity">
    <text evidence="9">Belongs to the class-III pyridoxal-phosphate-dependent aminotransferase family.</text>
</comment>
<dbReference type="SUPFAM" id="SSF53383">
    <property type="entry name" value="PLP-dependent transferases"/>
    <property type="match status" value="1"/>
</dbReference>
<dbReference type="GO" id="GO:0055129">
    <property type="term" value="P:L-proline biosynthetic process"/>
    <property type="evidence" value="ECO:0007669"/>
    <property type="project" value="UniProtKB-UniPathway"/>
</dbReference>
<dbReference type="EC" id="2.6.1.13" evidence="3"/>
<name>A0A7J9UXC6_9MICO</name>
<evidence type="ECO:0000256" key="5">
    <source>
        <dbReference type="ARBA" id="ARBA00022650"/>
    </source>
</evidence>
<dbReference type="Proteomes" id="UP000429644">
    <property type="component" value="Unassembled WGS sequence"/>
</dbReference>
<dbReference type="InterPro" id="IPR010164">
    <property type="entry name" value="Orn_aminotrans"/>
</dbReference>
<dbReference type="UniPathway" id="UPA00098">
    <property type="reaction ID" value="UER00358"/>
</dbReference>
<dbReference type="InterPro" id="IPR049704">
    <property type="entry name" value="Aminotrans_3_PPA_site"/>
</dbReference>
<evidence type="ECO:0000256" key="6">
    <source>
        <dbReference type="ARBA" id="ARBA00022679"/>
    </source>
</evidence>
<evidence type="ECO:0000313" key="11">
    <source>
        <dbReference type="EMBL" id="MPV89281.1"/>
    </source>
</evidence>
<evidence type="ECO:0000313" key="12">
    <source>
        <dbReference type="Proteomes" id="UP000429644"/>
    </source>
</evidence>
<dbReference type="Gene3D" id="3.40.640.10">
    <property type="entry name" value="Type I PLP-dependent aspartate aminotransferase-like (Major domain)"/>
    <property type="match status" value="1"/>
</dbReference>
<dbReference type="RefSeq" id="WP_152231997.1">
    <property type="nucleotide sequence ID" value="NZ_BAAAOT010000008.1"/>
</dbReference>
<feature type="region of interest" description="Disordered" evidence="10">
    <location>
        <begin position="1"/>
        <end position="28"/>
    </location>
</feature>
<protein>
    <recommendedName>
        <fullName evidence="3">ornithine aminotransferase</fullName>
        <ecNumber evidence="3">2.6.1.13</ecNumber>
    </recommendedName>
    <alternativeName>
        <fullName evidence="8">Ornithine--oxo-acid aminotransferase</fullName>
    </alternativeName>
</protein>
<dbReference type="InterPro" id="IPR015424">
    <property type="entry name" value="PyrdxlP-dep_Trfase"/>
</dbReference>
<evidence type="ECO:0000256" key="7">
    <source>
        <dbReference type="ARBA" id="ARBA00022898"/>
    </source>
</evidence>
<dbReference type="PROSITE" id="PS00600">
    <property type="entry name" value="AA_TRANSFER_CLASS_3"/>
    <property type="match status" value="1"/>
</dbReference>
<evidence type="ECO:0000256" key="9">
    <source>
        <dbReference type="RuleBase" id="RU003560"/>
    </source>
</evidence>
<keyword evidence="5" id="KW-0641">Proline biosynthesis</keyword>
<dbReference type="GO" id="GO:0042802">
    <property type="term" value="F:identical protein binding"/>
    <property type="evidence" value="ECO:0007669"/>
    <property type="project" value="TreeGrafter"/>
</dbReference>
<dbReference type="PANTHER" id="PTHR11986">
    <property type="entry name" value="AMINOTRANSFERASE CLASS III"/>
    <property type="match status" value="1"/>
</dbReference>
<dbReference type="AlphaFoldDB" id="A0A7J9UXC6"/>
<keyword evidence="7 9" id="KW-0663">Pyridoxal phosphate</keyword>
<evidence type="ECO:0000256" key="4">
    <source>
        <dbReference type="ARBA" id="ARBA00022576"/>
    </source>
</evidence>
<dbReference type="InterPro" id="IPR015422">
    <property type="entry name" value="PyrdxlP-dep_Trfase_small"/>
</dbReference>
<dbReference type="InterPro" id="IPR005814">
    <property type="entry name" value="Aminotrans_3"/>
</dbReference>
<feature type="compositionally biased region" description="Low complexity" evidence="10">
    <location>
        <begin position="17"/>
        <end position="28"/>
    </location>
</feature>
<dbReference type="Gene3D" id="3.90.1150.10">
    <property type="entry name" value="Aspartate Aminotransferase, domain 1"/>
    <property type="match status" value="1"/>
</dbReference>
<keyword evidence="6 11" id="KW-0808">Transferase</keyword>
<sequence length="436" mass="44677">MLHDGQVRTGTNASSGSGTAPPATDGAAAAAPALAPSALAHNYHPLDVVLAAGEGSWVTDVRGRRFLDCLAGYSALNFGHRHPALVAAATAQLGKITLTSRAFDHELLGPFAEAVTRLTGTEMLLPMNTGAEAVETAVKAARKWGYDIKGVPDGRATIVVAEGAFHGRTTTMVSMSSDPEARDGFGPYTPGFRIVPYGDVDAVAAAVDETTVAVLVEPIQGEAGVVIPPADYLPRLRNLCTAADVLLVLDEVQSGLGRTGTTLAQDLTGVRGDLIALGKALGGGILPVSAVVGRRDVLGVLTAGTHGSTFGGNSLACAVGLAVIDLLAPGDLQARAAALGAELRERVDELVARGLLASGRTVGLWAGLDVEPALGLSGRATCERLVTRGILVKETHGTTIRLAPPLTISSDDLHLALDTLGDVLEEEAAEAARPRS</sequence>
<organism evidence="11 12">
    <name type="scientific">Georgenia ruanii</name>
    <dbReference type="NCBI Taxonomy" id="348442"/>
    <lineage>
        <taxon>Bacteria</taxon>
        <taxon>Bacillati</taxon>
        <taxon>Actinomycetota</taxon>
        <taxon>Actinomycetes</taxon>
        <taxon>Micrococcales</taxon>
        <taxon>Bogoriellaceae</taxon>
        <taxon>Georgenia</taxon>
    </lineage>
</organism>
<dbReference type="PIRSF" id="PIRSF000521">
    <property type="entry name" value="Transaminase_4ab_Lys_Orn"/>
    <property type="match status" value="1"/>
</dbReference>
<dbReference type="GO" id="GO:0030170">
    <property type="term" value="F:pyridoxal phosphate binding"/>
    <property type="evidence" value="ECO:0007669"/>
    <property type="project" value="InterPro"/>
</dbReference>
<dbReference type="InterPro" id="IPR015421">
    <property type="entry name" value="PyrdxlP-dep_Trfase_major"/>
</dbReference>
<comment type="caution">
    <text evidence="11">The sequence shown here is derived from an EMBL/GenBank/DDBJ whole genome shotgun (WGS) entry which is preliminary data.</text>
</comment>
<dbReference type="Pfam" id="PF00202">
    <property type="entry name" value="Aminotran_3"/>
    <property type="match status" value="1"/>
</dbReference>
<keyword evidence="4 11" id="KW-0032">Aminotransferase</keyword>
<dbReference type="OrthoDB" id="3246809at2"/>
<accession>A0A7J9UXC6</accession>
<evidence type="ECO:0000256" key="2">
    <source>
        <dbReference type="ARBA" id="ARBA00004998"/>
    </source>
</evidence>
<dbReference type="GO" id="GO:0004587">
    <property type="term" value="F:ornithine aminotransferase activity"/>
    <property type="evidence" value="ECO:0007669"/>
    <property type="project" value="UniProtKB-EC"/>
</dbReference>